<dbReference type="Proteomes" id="UP000593564">
    <property type="component" value="Unassembled WGS sequence"/>
</dbReference>
<dbReference type="AlphaFoldDB" id="A0A7J7FTE4"/>
<reference evidence="1 2" key="2">
    <citation type="submission" date="2020-07" db="EMBL/GenBank/DDBJ databases">
        <title>Genome assembly of wild tea tree DASZ reveals pedigree and selection history of tea varieties.</title>
        <authorList>
            <person name="Zhang W."/>
        </authorList>
    </citation>
    <scope>NUCLEOTIDE SEQUENCE [LARGE SCALE GENOMIC DNA]</scope>
    <source>
        <strain evidence="2">cv. G240</strain>
        <tissue evidence="1">Leaf</tissue>
    </source>
</reference>
<sequence>MGWTGTAEIELSSWSLIKVGKIHTPHYCKFVTKSTENGNLIFLSRNYCQRGKL</sequence>
<proteinExistence type="predicted"/>
<dbReference type="EMBL" id="JACBKZ010000015">
    <property type="protein sequence ID" value="KAF5930296.1"/>
    <property type="molecule type" value="Genomic_DNA"/>
</dbReference>
<organism evidence="1 2">
    <name type="scientific">Camellia sinensis</name>
    <name type="common">Tea plant</name>
    <name type="synonym">Thea sinensis</name>
    <dbReference type="NCBI Taxonomy" id="4442"/>
    <lineage>
        <taxon>Eukaryota</taxon>
        <taxon>Viridiplantae</taxon>
        <taxon>Streptophyta</taxon>
        <taxon>Embryophyta</taxon>
        <taxon>Tracheophyta</taxon>
        <taxon>Spermatophyta</taxon>
        <taxon>Magnoliopsida</taxon>
        <taxon>eudicotyledons</taxon>
        <taxon>Gunneridae</taxon>
        <taxon>Pentapetalae</taxon>
        <taxon>asterids</taxon>
        <taxon>Ericales</taxon>
        <taxon>Theaceae</taxon>
        <taxon>Camellia</taxon>
    </lineage>
</organism>
<name>A0A7J7FTE4_CAMSI</name>
<comment type="caution">
    <text evidence="1">The sequence shown here is derived from an EMBL/GenBank/DDBJ whole genome shotgun (WGS) entry which is preliminary data.</text>
</comment>
<protein>
    <submittedName>
        <fullName evidence="1">Uncharacterized protein</fullName>
    </submittedName>
</protein>
<reference evidence="2" key="1">
    <citation type="journal article" date="2020" name="Nat. Commun.">
        <title>Genome assembly of wild tea tree DASZ reveals pedigree and selection history of tea varieties.</title>
        <authorList>
            <person name="Zhang W."/>
            <person name="Zhang Y."/>
            <person name="Qiu H."/>
            <person name="Guo Y."/>
            <person name="Wan H."/>
            <person name="Zhang X."/>
            <person name="Scossa F."/>
            <person name="Alseekh S."/>
            <person name="Zhang Q."/>
            <person name="Wang P."/>
            <person name="Xu L."/>
            <person name="Schmidt M.H."/>
            <person name="Jia X."/>
            <person name="Li D."/>
            <person name="Zhu A."/>
            <person name="Guo F."/>
            <person name="Chen W."/>
            <person name="Ni D."/>
            <person name="Usadel B."/>
            <person name="Fernie A.R."/>
            <person name="Wen W."/>
        </authorList>
    </citation>
    <scope>NUCLEOTIDE SEQUENCE [LARGE SCALE GENOMIC DNA]</scope>
    <source>
        <strain evidence="2">cv. G240</strain>
    </source>
</reference>
<accession>A0A7J7FTE4</accession>
<gene>
    <name evidence="1" type="ORF">HYC85_031169</name>
</gene>
<evidence type="ECO:0000313" key="2">
    <source>
        <dbReference type="Proteomes" id="UP000593564"/>
    </source>
</evidence>
<keyword evidence="2" id="KW-1185">Reference proteome</keyword>
<evidence type="ECO:0000313" key="1">
    <source>
        <dbReference type="EMBL" id="KAF5930296.1"/>
    </source>
</evidence>